<dbReference type="EMBL" id="BORQ01000009">
    <property type="protein sequence ID" value="GIO34243.1"/>
    <property type="molecule type" value="Genomic_DNA"/>
</dbReference>
<name>A0A920CDX0_9BACL</name>
<dbReference type="AlphaFoldDB" id="A0A920CDX0"/>
<gene>
    <name evidence="1" type="ORF">J2TS6_53840</name>
</gene>
<dbReference type="Proteomes" id="UP000679779">
    <property type="component" value="Unassembled WGS sequence"/>
</dbReference>
<organism evidence="1 2">
    <name type="scientific">Paenibacillus albilobatus</name>
    <dbReference type="NCBI Taxonomy" id="2716884"/>
    <lineage>
        <taxon>Bacteria</taxon>
        <taxon>Bacillati</taxon>
        <taxon>Bacillota</taxon>
        <taxon>Bacilli</taxon>
        <taxon>Bacillales</taxon>
        <taxon>Paenibacillaceae</taxon>
        <taxon>Paenibacillus</taxon>
    </lineage>
</organism>
<reference evidence="1" key="1">
    <citation type="submission" date="2021-03" db="EMBL/GenBank/DDBJ databases">
        <title>Antimicrobial resistance genes in bacteria isolated from Japanese honey, and their potential for conferring macrolide and lincosamide resistance in the American foulbrood pathogen Paenibacillus larvae.</title>
        <authorList>
            <person name="Okamoto M."/>
            <person name="Kumagai M."/>
            <person name="Kanamori H."/>
            <person name="Takamatsu D."/>
        </authorList>
    </citation>
    <scope>NUCLEOTIDE SEQUENCE</scope>
    <source>
        <strain evidence="1">J2TS6</strain>
    </source>
</reference>
<dbReference type="RefSeq" id="WP_212958862.1">
    <property type="nucleotide sequence ID" value="NZ_BORQ01000009.1"/>
</dbReference>
<protein>
    <submittedName>
        <fullName evidence="1">Uncharacterized protein</fullName>
    </submittedName>
</protein>
<keyword evidence="2" id="KW-1185">Reference proteome</keyword>
<proteinExistence type="predicted"/>
<evidence type="ECO:0000313" key="2">
    <source>
        <dbReference type="Proteomes" id="UP000679779"/>
    </source>
</evidence>
<evidence type="ECO:0000313" key="1">
    <source>
        <dbReference type="EMBL" id="GIO34243.1"/>
    </source>
</evidence>
<sequence>MAFAAIFCTFSIVLTFPLRMKSIITALKTAHAAPDQPEQHVFMKDGNRPIENDNHFCTTAIVFPKCNFILALYAGPAEK</sequence>
<accession>A0A920CDX0</accession>
<comment type="caution">
    <text evidence="1">The sequence shown here is derived from an EMBL/GenBank/DDBJ whole genome shotgun (WGS) entry which is preliminary data.</text>
</comment>